<dbReference type="PANTHER" id="PTHR11717:SF7">
    <property type="entry name" value="LOW MOLECULAR WEIGHT PHOSPHOTYROSINE PROTEIN PHOSPHATASE"/>
    <property type="match status" value="1"/>
</dbReference>
<dbReference type="PANTHER" id="PTHR11717">
    <property type="entry name" value="LOW MOLECULAR WEIGHT PROTEIN TYROSINE PHOSPHATASE"/>
    <property type="match status" value="1"/>
</dbReference>
<evidence type="ECO:0000313" key="4">
    <source>
        <dbReference type="Proteomes" id="UP001491310"/>
    </source>
</evidence>
<dbReference type="SMART" id="SM00226">
    <property type="entry name" value="LMWPc"/>
    <property type="match status" value="1"/>
</dbReference>
<dbReference type="EC" id="3.1.3.48" evidence="1"/>
<dbReference type="Proteomes" id="UP001491310">
    <property type="component" value="Unassembled WGS sequence"/>
</dbReference>
<dbReference type="InterPro" id="IPR023485">
    <property type="entry name" value="Ptyr_pPase"/>
</dbReference>
<dbReference type="InterPro" id="IPR036196">
    <property type="entry name" value="Ptyr_pPase_sf"/>
</dbReference>
<dbReference type="Pfam" id="PF01451">
    <property type="entry name" value="LMWPc"/>
    <property type="match status" value="1"/>
</dbReference>
<feature type="domain" description="Phosphotyrosine protein phosphatase I" evidence="2">
    <location>
        <begin position="46"/>
        <end position="217"/>
    </location>
</feature>
<dbReference type="Gene3D" id="3.40.50.2300">
    <property type="match status" value="1"/>
</dbReference>
<evidence type="ECO:0000256" key="1">
    <source>
        <dbReference type="ARBA" id="ARBA00013064"/>
    </source>
</evidence>
<name>A0ABR2YR43_9CHLO</name>
<dbReference type="SUPFAM" id="SSF52788">
    <property type="entry name" value="Phosphotyrosine protein phosphatases I"/>
    <property type="match status" value="1"/>
</dbReference>
<reference evidence="3 4" key="1">
    <citation type="journal article" date="2024" name="Nat. Commun.">
        <title>Phylogenomics reveals the evolutionary origins of lichenization in chlorophyte algae.</title>
        <authorList>
            <person name="Puginier C."/>
            <person name="Libourel C."/>
            <person name="Otte J."/>
            <person name="Skaloud P."/>
            <person name="Haon M."/>
            <person name="Grisel S."/>
            <person name="Petersen M."/>
            <person name="Berrin J.G."/>
            <person name="Delaux P.M."/>
            <person name="Dal Grande F."/>
            <person name="Keller J."/>
        </authorList>
    </citation>
    <scope>NUCLEOTIDE SEQUENCE [LARGE SCALE GENOMIC DNA]</scope>
    <source>
        <strain evidence="3 4">SAG 216-7</strain>
    </source>
</reference>
<dbReference type="EMBL" id="JALJOT010000006">
    <property type="protein sequence ID" value="KAK9909328.1"/>
    <property type="molecule type" value="Genomic_DNA"/>
</dbReference>
<keyword evidence="4" id="KW-1185">Reference proteome</keyword>
<organism evidence="3 4">
    <name type="scientific">Coccomyxa subellipsoidea</name>
    <dbReference type="NCBI Taxonomy" id="248742"/>
    <lineage>
        <taxon>Eukaryota</taxon>
        <taxon>Viridiplantae</taxon>
        <taxon>Chlorophyta</taxon>
        <taxon>core chlorophytes</taxon>
        <taxon>Trebouxiophyceae</taxon>
        <taxon>Trebouxiophyceae incertae sedis</taxon>
        <taxon>Coccomyxaceae</taxon>
        <taxon>Coccomyxa</taxon>
    </lineage>
</organism>
<proteinExistence type="predicted"/>
<evidence type="ECO:0000313" key="3">
    <source>
        <dbReference type="EMBL" id="KAK9909328.1"/>
    </source>
</evidence>
<evidence type="ECO:0000259" key="2">
    <source>
        <dbReference type="SMART" id="SM00226"/>
    </source>
</evidence>
<comment type="caution">
    <text evidence="3">The sequence shown here is derived from an EMBL/GenBank/DDBJ whole genome shotgun (WGS) entry which is preliminary data.</text>
</comment>
<sequence>MQCRTSEQEEAQPDQIDVSSIFVDIAFRSTPWAQEKLERENPRTAARILFVSESNVCRSVLAEALTRHILHGRGLSDEILCESKGTRDYNLGEGPEAVVSEVAAENDVTLPEDFKARTFSPEEDIVQFDLVVVMDKFTAADVLREVSVFDTINSMGNYSKRVRRLGEFHPQLAKMMTPDGQDIDDPLYGNKGGATEKEAVQAALCTLREACEGLVDWLVRLRGTTLEGESLRAAVSRAVREMNDLEWLVPPMLQNR</sequence>
<gene>
    <name evidence="3" type="ORF">WJX75_000581</name>
</gene>
<dbReference type="InterPro" id="IPR050438">
    <property type="entry name" value="LMW_PTPase"/>
</dbReference>
<protein>
    <recommendedName>
        <fullName evidence="1">protein-tyrosine-phosphatase</fullName>
        <ecNumber evidence="1">3.1.3.48</ecNumber>
    </recommendedName>
</protein>
<accession>A0ABR2YR43</accession>